<evidence type="ECO:0000259" key="5">
    <source>
        <dbReference type="SMART" id="SM00849"/>
    </source>
</evidence>
<dbReference type="Gene3D" id="3.60.15.10">
    <property type="entry name" value="Ribonuclease Z/Hydroxyacylglutathione hydrolase-like"/>
    <property type="match status" value="1"/>
</dbReference>
<evidence type="ECO:0000313" key="7">
    <source>
        <dbReference type="Proteomes" id="UP000632828"/>
    </source>
</evidence>
<reference evidence="6" key="1">
    <citation type="submission" date="2020-09" db="EMBL/GenBank/DDBJ databases">
        <title>Pelobacter alkaliphilus sp. nov., a novel anaerobic arsenate-reducing bacterium from terrestrial mud volcano.</title>
        <authorList>
            <person name="Khomyakova M.A."/>
            <person name="Merkel A.Y."/>
            <person name="Slobodkin A.I."/>
        </authorList>
    </citation>
    <scope>NUCLEOTIDE SEQUENCE</scope>
    <source>
        <strain evidence="6">M08fum</strain>
    </source>
</reference>
<gene>
    <name evidence="6" type="ORF">ICT70_00805</name>
</gene>
<evidence type="ECO:0000256" key="4">
    <source>
        <dbReference type="ARBA" id="ARBA00022833"/>
    </source>
</evidence>
<dbReference type="GO" id="GO:0046872">
    <property type="term" value="F:metal ion binding"/>
    <property type="evidence" value="ECO:0007669"/>
    <property type="project" value="UniProtKB-KW"/>
</dbReference>
<comment type="cofactor">
    <cofactor evidence="1">
        <name>Zn(2+)</name>
        <dbReference type="ChEBI" id="CHEBI:29105"/>
    </cofactor>
</comment>
<evidence type="ECO:0000256" key="3">
    <source>
        <dbReference type="ARBA" id="ARBA00022801"/>
    </source>
</evidence>
<dbReference type="PANTHER" id="PTHR46233:SF3">
    <property type="entry name" value="HYDROXYACYLGLUTATHIONE HYDROLASE GLOC"/>
    <property type="match status" value="1"/>
</dbReference>
<dbReference type="Proteomes" id="UP000632828">
    <property type="component" value="Unassembled WGS sequence"/>
</dbReference>
<dbReference type="Pfam" id="PF00753">
    <property type="entry name" value="Lactamase_B"/>
    <property type="match status" value="1"/>
</dbReference>
<dbReference type="EMBL" id="JACWUN010000001">
    <property type="protein sequence ID" value="MBD1399206.1"/>
    <property type="molecule type" value="Genomic_DNA"/>
</dbReference>
<proteinExistence type="predicted"/>
<keyword evidence="2" id="KW-0479">Metal-binding</keyword>
<dbReference type="AlphaFoldDB" id="A0A8J6QN41"/>
<dbReference type="InterPro" id="IPR001279">
    <property type="entry name" value="Metallo-B-lactamas"/>
</dbReference>
<dbReference type="RefSeq" id="WP_191153479.1">
    <property type="nucleotide sequence ID" value="NZ_JACWUN010000001.1"/>
</dbReference>
<comment type="caution">
    <text evidence="6">The sequence shown here is derived from an EMBL/GenBank/DDBJ whole genome shotgun (WGS) entry which is preliminary data.</text>
</comment>
<keyword evidence="3" id="KW-0378">Hydrolase</keyword>
<dbReference type="SUPFAM" id="SSF56281">
    <property type="entry name" value="Metallo-hydrolase/oxidoreductase"/>
    <property type="match status" value="1"/>
</dbReference>
<dbReference type="InterPro" id="IPR036866">
    <property type="entry name" value="RibonucZ/Hydroxyglut_hydro"/>
</dbReference>
<keyword evidence="4" id="KW-0862">Zinc</keyword>
<accession>A0A8J6QN41</accession>
<dbReference type="CDD" id="cd06262">
    <property type="entry name" value="metallo-hydrolase-like_MBL-fold"/>
    <property type="match status" value="1"/>
</dbReference>
<feature type="domain" description="Metallo-beta-lactamase" evidence="5">
    <location>
        <begin position="12"/>
        <end position="189"/>
    </location>
</feature>
<evidence type="ECO:0000256" key="1">
    <source>
        <dbReference type="ARBA" id="ARBA00001947"/>
    </source>
</evidence>
<protein>
    <submittedName>
        <fullName evidence="6">MBL fold metallo-hydrolase</fullName>
    </submittedName>
</protein>
<dbReference type="InterPro" id="IPR051453">
    <property type="entry name" value="MBL_Glyoxalase_II"/>
</dbReference>
<keyword evidence="7" id="KW-1185">Reference proteome</keyword>
<dbReference type="SMART" id="SM00849">
    <property type="entry name" value="Lactamase_B"/>
    <property type="match status" value="1"/>
</dbReference>
<dbReference type="GO" id="GO:0016787">
    <property type="term" value="F:hydrolase activity"/>
    <property type="evidence" value="ECO:0007669"/>
    <property type="project" value="UniProtKB-KW"/>
</dbReference>
<organism evidence="6 7">
    <name type="scientific">Pelovirga terrestris</name>
    <dbReference type="NCBI Taxonomy" id="2771352"/>
    <lineage>
        <taxon>Bacteria</taxon>
        <taxon>Pseudomonadati</taxon>
        <taxon>Thermodesulfobacteriota</taxon>
        <taxon>Desulfuromonadia</taxon>
        <taxon>Geobacterales</taxon>
        <taxon>Geobacteraceae</taxon>
        <taxon>Pelovirga</taxon>
    </lineage>
</organism>
<evidence type="ECO:0000256" key="2">
    <source>
        <dbReference type="ARBA" id="ARBA00022723"/>
    </source>
</evidence>
<sequence length="207" mass="22166">MIMTSLPTGPLEVNCYLVGCEDTRKAAVIDPGGNVSTILELLRQHDLTLAMVINTHGHFDHIGANRSLLEKTGCDLLVHQDDAPLLQRAAEHAALFGLSTSRSPEPTRLLKDGDVIELGNLSFKVIHTPGHSPGGICLQVEDCLFVGDTLFSGSIGRTDLPGGNHQQLINNIKNKLLCLAAETRVYPGHGPATTIGLEKHNNPFLAG</sequence>
<evidence type="ECO:0000313" key="6">
    <source>
        <dbReference type="EMBL" id="MBD1399206.1"/>
    </source>
</evidence>
<name>A0A8J6QN41_9BACT</name>
<dbReference type="PANTHER" id="PTHR46233">
    <property type="entry name" value="HYDROXYACYLGLUTATHIONE HYDROLASE GLOC"/>
    <property type="match status" value="1"/>
</dbReference>